<feature type="domain" description="Histidine kinase/HSP90-like ATPase" evidence="2">
    <location>
        <begin position="11"/>
        <end position="119"/>
    </location>
</feature>
<gene>
    <name evidence="3" type="ORF">HELGO_WM12215</name>
</gene>
<dbReference type="InterPro" id="IPR036890">
    <property type="entry name" value="HATPase_C_sf"/>
</dbReference>
<dbReference type="InterPro" id="IPR003594">
    <property type="entry name" value="HATPase_dom"/>
</dbReference>
<dbReference type="Pfam" id="PF13581">
    <property type="entry name" value="HATPase_c_2"/>
    <property type="match status" value="1"/>
</dbReference>
<reference evidence="3" key="1">
    <citation type="submission" date="2020-01" db="EMBL/GenBank/DDBJ databases">
        <authorList>
            <person name="Meier V. D."/>
            <person name="Meier V D."/>
        </authorList>
    </citation>
    <scope>NUCLEOTIDE SEQUENCE</scope>
    <source>
        <strain evidence="3">HLG_WM_MAG_06</strain>
    </source>
</reference>
<dbReference type="SUPFAM" id="SSF55874">
    <property type="entry name" value="ATPase domain of HSP90 chaperone/DNA topoisomerase II/histidine kinase"/>
    <property type="match status" value="1"/>
</dbReference>
<keyword evidence="1" id="KW-0723">Serine/threonine-protein kinase</keyword>
<dbReference type="AlphaFoldDB" id="A0A6S6SAN5"/>
<proteinExistence type="predicted"/>
<dbReference type="InterPro" id="IPR050267">
    <property type="entry name" value="Anti-sigma-factor_SerPK"/>
</dbReference>
<sequence length="130" mass="14519">MMPKDTLIINSTIEEVPKVYTWVETRLDAGISSKVRNKVLLISQEIVTNAIVHGNMLEASKKVVIDFQSDDEKIIITMKDEGEGYPPLPTKEEAAELDYLSEGGRGLKLAVLTCTEIEVNKNLIKLVFEI</sequence>
<keyword evidence="1" id="KW-0808">Transferase</keyword>
<dbReference type="PANTHER" id="PTHR35526">
    <property type="entry name" value="ANTI-SIGMA-F FACTOR RSBW-RELATED"/>
    <property type="match status" value="1"/>
</dbReference>
<accession>A0A6S6SAN5</accession>
<evidence type="ECO:0000313" key="3">
    <source>
        <dbReference type="EMBL" id="CAA6800189.1"/>
    </source>
</evidence>
<organism evidence="3">
    <name type="scientific">uncultured Sulfurovum sp</name>
    <dbReference type="NCBI Taxonomy" id="269237"/>
    <lineage>
        <taxon>Bacteria</taxon>
        <taxon>Pseudomonadati</taxon>
        <taxon>Campylobacterota</taxon>
        <taxon>Epsilonproteobacteria</taxon>
        <taxon>Campylobacterales</taxon>
        <taxon>Sulfurovaceae</taxon>
        <taxon>Sulfurovum</taxon>
        <taxon>environmental samples</taxon>
    </lineage>
</organism>
<evidence type="ECO:0000256" key="1">
    <source>
        <dbReference type="ARBA" id="ARBA00022527"/>
    </source>
</evidence>
<evidence type="ECO:0000259" key="2">
    <source>
        <dbReference type="Pfam" id="PF13581"/>
    </source>
</evidence>
<dbReference type="CDD" id="cd16936">
    <property type="entry name" value="HATPase_RsbW-like"/>
    <property type="match status" value="1"/>
</dbReference>
<protein>
    <recommendedName>
        <fullName evidence="2">Histidine kinase/HSP90-like ATPase domain-containing protein</fullName>
    </recommendedName>
</protein>
<keyword evidence="1" id="KW-0418">Kinase</keyword>
<dbReference type="GO" id="GO:0004674">
    <property type="term" value="F:protein serine/threonine kinase activity"/>
    <property type="evidence" value="ECO:0007669"/>
    <property type="project" value="UniProtKB-KW"/>
</dbReference>
<dbReference type="Gene3D" id="3.30.565.10">
    <property type="entry name" value="Histidine kinase-like ATPase, C-terminal domain"/>
    <property type="match status" value="1"/>
</dbReference>
<name>A0A6S6SAN5_9BACT</name>
<dbReference type="PANTHER" id="PTHR35526:SF3">
    <property type="entry name" value="ANTI-SIGMA-F FACTOR RSBW"/>
    <property type="match status" value="1"/>
</dbReference>
<dbReference type="EMBL" id="CACVAP010000030">
    <property type="protein sequence ID" value="CAA6800189.1"/>
    <property type="molecule type" value="Genomic_DNA"/>
</dbReference>